<dbReference type="RefSeq" id="WP_345219192.1">
    <property type="nucleotide sequence ID" value="NZ_BAABGN010000028.1"/>
</dbReference>
<dbReference type="Proteomes" id="UP001500622">
    <property type="component" value="Unassembled WGS sequence"/>
</dbReference>
<keyword evidence="2" id="KW-0472">Membrane</keyword>
<name>A0ABP8LTK3_9MICO</name>
<keyword evidence="2" id="KW-0812">Transmembrane</keyword>
<organism evidence="3 4">
    <name type="scientific">Georgenia halophila</name>
    <dbReference type="NCBI Taxonomy" id="620889"/>
    <lineage>
        <taxon>Bacteria</taxon>
        <taxon>Bacillati</taxon>
        <taxon>Actinomycetota</taxon>
        <taxon>Actinomycetes</taxon>
        <taxon>Micrococcales</taxon>
        <taxon>Bogoriellaceae</taxon>
        <taxon>Georgenia</taxon>
    </lineage>
</organism>
<comment type="caution">
    <text evidence="3">The sequence shown here is derived from an EMBL/GenBank/DDBJ whole genome shotgun (WGS) entry which is preliminary data.</text>
</comment>
<feature type="compositionally biased region" description="Basic and acidic residues" evidence="1">
    <location>
        <begin position="1"/>
        <end position="15"/>
    </location>
</feature>
<sequence>MSDDEKKPEETRPEAPSEEPVPEESRSEKPRRGGASVLRGVGLAVSAVVLLGAGAAAVVVAESVPPGDRATVQVPAVNVPAGPVTQVCAGPAELTAGGGMSIDPELDPQDTEPTTLTKTYTLPRGVAGPAEATYAELDAEPAELSEAGEVRTLEVREPASGGFLEAGPVDDLAALAGGATVTRTNAGDLRGLAAAPCQAPTSTAWLVGGGTDLGQSAELVLTNTGDTPASVTATMWTSLGRADAPQLSEIVIAPRSATSVLLEGVSAGDRALALRIDASGGQIVARVQDQQLDGLVSAGVDLVTRAAPPGLDVTVPGVVLEESDIEEKGSALRLVNPGQETATASVRLLGPDGPVDVPGAEEVVLDPGVVLDLTLAGIEPGAYAVEITSDRPVTGSVVLTRVGQAGEIDPDVPPVERAWTAAAEPSRAGLLHTSTFGDLVDSATVVLTNPGEQDVEVELVPVIAGGEIGDPVRVTVPAGSTVTRDAAELTDGGPAVRLTADGGGLVASTVLTAAADDGELISVLPMTPDPHEQRTVRVDLR</sequence>
<keyword evidence="2" id="KW-1133">Transmembrane helix</keyword>
<accession>A0ABP8LTK3</accession>
<dbReference type="Pfam" id="PF18986">
    <property type="entry name" value="DUF5719"/>
    <property type="match status" value="1"/>
</dbReference>
<gene>
    <name evidence="3" type="ORF">GCM10023169_41430</name>
</gene>
<evidence type="ECO:0000313" key="3">
    <source>
        <dbReference type="EMBL" id="GAA4434160.1"/>
    </source>
</evidence>
<dbReference type="InterPro" id="IPR043777">
    <property type="entry name" value="DUF5719"/>
</dbReference>
<protein>
    <submittedName>
        <fullName evidence="3">DUF5719 family protein</fullName>
    </submittedName>
</protein>
<dbReference type="EMBL" id="BAABGN010000028">
    <property type="protein sequence ID" value="GAA4434160.1"/>
    <property type="molecule type" value="Genomic_DNA"/>
</dbReference>
<keyword evidence="4" id="KW-1185">Reference proteome</keyword>
<evidence type="ECO:0000313" key="4">
    <source>
        <dbReference type="Proteomes" id="UP001500622"/>
    </source>
</evidence>
<feature type="region of interest" description="Disordered" evidence="1">
    <location>
        <begin position="1"/>
        <end position="34"/>
    </location>
</feature>
<proteinExistence type="predicted"/>
<reference evidence="4" key="1">
    <citation type="journal article" date="2019" name="Int. J. Syst. Evol. Microbiol.">
        <title>The Global Catalogue of Microorganisms (GCM) 10K type strain sequencing project: providing services to taxonomists for standard genome sequencing and annotation.</title>
        <authorList>
            <consortium name="The Broad Institute Genomics Platform"/>
            <consortium name="The Broad Institute Genome Sequencing Center for Infectious Disease"/>
            <person name="Wu L."/>
            <person name="Ma J."/>
        </authorList>
    </citation>
    <scope>NUCLEOTIDE SEQUENCE [LARGE SCALE GENOMIC DNA]</scope>
    <source>
        <strain evidence="4">JCM 17810</strain>
    </source>
</reference>
<evidence type="ECO:0000256" key="2">
    <source>
        <dbReference type="SAM" id="Phobius"/>
    </source>
</evidence>
<evidence type="ECO:0000256" key="1">
    <source>
        <dbReference type="SAM" id="MobiDB-lite"/>
    </source>
</evidence>
<feature type="transmembrane region" description="Helical" evidence="2">
    <location>
        <begin position="36"/>
        <end position="61"/>
    </location>
</feature>